<keyword evidence="3" id="KW-1185">Reference proteome</keyword>
<organism evidence="2 3">
    <name type="scientific">Salix udensis</name>
    <dbReference type="NCBI Taxonomy" id="889485"/>
    <lineage>
        <taxon>Eukaryota</taxon>
        <taxon>Viridiplantae</taxon>
        <taxon>Streptophyta</taxon>
        <taxon>Embryophyta</taxon>
        <taxon>Tracheophyta</taxon>
        <taxon>Spermatophyta</taxon>
        <taxon>Magnoliopsida</taxon>
        <taxon>eudicotyledons</taxon>
        <taxon>Gunneridae</taxon>
        <taxon>Pentapetalae</taxon>
        <taxon>rosids</taxon>
        <taxon>fabids</taxon>
        <taxon>Malpighiales</taxon>
        <taxon>Salicaceae</taxon>
        <taxon>Saliceae</taxon>
        <taxon>Salix</taxon>
    </lineage>
</organism>
<sequence length="52" mass="6064">MVQSFFNSYQGKILKIVGIIFSNIVKTLVISAYNPRLCHKQNFKYPKTSKRN</sequence>
<dbReference type="Proteomes" id="UP001162972">
    <property type="component" value="Chromosome 8"/>
</dbReference>
<dbReference type="AlphaFoldDB" id="A0AAD6KUG2"/>
<gene>
    <name evidence="2" type="ORF">OIU84_020704</name>
</gene>
<keyword evidence="1" id="KW-0812">Transmembrane</keyword>
<feature type="transmembrane region" description="Helical" evidence="1">
    <location>
        <begin position="13"/>
        <end position="34"/>
    </location>
</feature>
<evidence type="ECO:0000313" key="2">
    <source>
        <dbReference type="EMBL" id="KAJ6429120.1"/>
    </source>
</evidence>
<keyword evidence="1" id="KW-0472">Membrane</keyword>
<name>A0AAD6KUG2_9ROSI</name>
<comment type="caution">
    <text evidence="2">The sequence shown here is derived from an EMBL/GenBank/DDBJ whole genome shotgun (WGS) entry which is preliminary data.</text>
</comment>
<protein>
    <submittedName>
        <fullName evidence="2">Uncharacterized protein</fullName>
    </submittedName>
</protein>
<dbReference type="EMBL" id="JAPFFJ010000004">
    <property type="protein sequence ID" value="KAJ6429120.1"/>
    <property type="molecule type" value="Genomic_DNA"/>
</dbReference>
<accession>A0AAD6KUG2</accession>
<reference evidence="2 3" key="1">
    <citation type="journal article" date="2023" name="Int. J. Mol. Sci.">
        <title>De Novo Assembly and Annotation of 11 Diverse Shrub Willow (Salix) Genomes Reveals Novel Gene Organization in Sex-Linked Regions.</title>
        <authorList>
            <person name="Hyden B."/>
            <person name="Feng K."/>
            <person name="Yates T.B."/>
            <person name="Jawdy S."/>
            <person name="Cereghino C."/>
            <person name="Smart L.B."/>
            <person name="Muchero W."/>
        </authorList>
    </citation>
    <scope>NUCLEOTIDE SEQUENCE [LARGE SCALE GENOMIC DNA]</scope>
    <source>
        <tissue evidence="2">Shoot tip</tissue>
    </source>
</reference>
<evidence type="ECO:0000256" key="1">
    <source>
        <dbReference type="SAM" id="Phobius"/>
    </source>
</evidence>
<evidence type="ECO:0000313" key="3">
    <source>
        <dbReference type="Proteomes" id="UP001162972"/>
    </source>
</evidence>
<keyword evidence="1" id="KW-1133">Transmembrane helix</keyword>
<proteinExistence type="predicted"/>